<proteinExistence type="predicted"/>
<dbReference type="Pfam" id="PF04609">
    <property type="entry name" value="MCR_C"/>
    <property type="match status" value="1"/>
</dbReference>
<protein>
    <submittedName>
        <fullName evidence="1">Methanogenesis marker 7 protein</fullName>
    </submittedName>
</protein>
<dbReference type="GeneID" id="79950082"/>
<accession>A0AAF0JLU1</accession>
<dbReference type="Proteomes" id="UP001218895">
    <property type="component" value="Chromosome"/>
</dbReference>
<gene>
    <name evidence="1" type="ORF">L1994_06750</name>
</gene>
<organism evidence="1 2">
    <name type="scientific">Methanomicrobium antiquum</name>
    <dbReference type="NCBI Taxonomy" id="487686"/>
    <lineage>
        <taxon>Archaea</taxon>
        <taxon>Methanobacteriati</taxon>
        <taxon>Methanobacteriota</taxon>
        <taxon>Stenosarchaea group</taxon>
        <taxon>Methanomicrobia</taxon>
        <taxon>Methanomicrobiales</taxon>
        <taxon>Methanomicrobiaceae</taxon>
        <taxon>Methanomicrobium</taxon>
    </lineage>
</organism>
<evidence type="ECO:0000313" key="1">
    <source>
        <dbReference type="EMBL" id="WFN35860.1"/>
    </source>
</evidence>
<reference evidence="1" key="1">
    <citation type="submission" date="2022-01" db="EMBL/GenBank/DDBJ databases">
        <title>Complete genome of Methanomicrobium antiquum DSM 21220.</title>
        <authorList>
            <person name="Chen S.-C."/>
            <person name="You Y.-T."/>
            <person name="Zhou Y.-Z."/>
            <person name="Lai M.-C."/>
        </authorList>
    </citation>
    <scope>NUCLEOTIDE SEQUENCE</scope>
    <source>
        <strain evidence="1">DSM 21220</strain>
    </source>
</reference>
<dbReference type="PIRSF" id="PIRSF019164">
    <property type="entry name" value="UCP019164"/>
    <property type="match status" value="1"/>
</dbReference>
<dbReference type="AlphaFoldDB" id="A0AAF0JLU1"/>
<dbReference type="InterPro" id="IPR026327">
    <property type="entry name" value="Me_CoM_Rdtase_prot-C-like"/>
</dbReference>
<dbReference type="KEGG" id="manq:L1994_06750"/>
<dbReference type="NCBIfam" id="TIGR03274">
    <property type="entry name" value="methan_mark_7"/>
    <property type="match status" value="1"/>
</dbReference>
<dbReference type="InterPro" id="IPR011312">
    <property type="entry name" value="Menthan_mark_7"/>
</dbReference>
<dbReference type="EMBL" id="CP091092">
    <property type="protein sequence ID" value="WFN35860.1"/>
    <property type="molecule type" value="Genomic_DNA"/>
</dbReference>
<sequence length="313" mass="34879">MTLVPITYKGGIFRHDIIVDLIDDLGGYIIQKHTIAQDVVLQSLVPKEDIELLQKTGRPLGGEVIRSPLVGTEIAVVSPSLDIHHLPHTSCDAAEYMRRSGAKTNMIGLSRGFGKRIANLNVEERDVINEHDCAVFLLGNFEECIQHKLPALRRGITVPIILTGGPETEALKKITNPPVEGYVGCIGRIGHRMKKQEGEIEYLDDLIAEISRVLDEKRDDIAKDSLSISPARLMSVIEEDLEVSKTSTHPTPVTVQIAGLRVKIPYDDYSDYVGSIKIEDNVTINDVAEILPSRMRNYIWIKIKHFSETNIMV</sequence>
<keyword evidence="2" id="KW-1185">Reference proteome</keyword>
<evidence type="ECO:0000313" key="2">
    <source>
        <dbReference type="Proteomes" id="UP001218895"/>
    </source>
</evidence>
<name>A0AAF0JLU1_9EURY</name>
<dbReference type="RefSeq" id="WP_278098699.1">
    <property type="nucleotide sequence ID" value="NZ_CP091092.1"/>
</dbReference>